<dbReference type="InterPro" id="IPR036013">
    <property type="entry name" value="Band_7/SPFH_dom_sf"/>
</dbReference>
<keyword evidence="2" id="KW-0175">Coiled coil</keyword>
<sequence length="225" mass="25608">MSEYERAVILRLGRLRPKPPRGPGVIFVVPCIDDITVVDIRTRSFDLDRQEILTRDMVTISIDGVVYYSIKSPFDAMLQVFDPEEATEKLAMTTLRNVAGTHKLMDLLSSKEYLSNQIEGILYNSTEPWGVRVERVEIKEIFMPDQLKRALAVEQEAMREAKAKVAAAQGERDAVKALKEAADIMETNPIALQLRYLQTLNSICNDNTRSYVFPFPVDIVRKLMK</sequence>
<dbReference type="GeneID" id="108042431"/>
<dbReference type="Pfam" id="PF01145">
    <property type="entry name" value="Band_7"/>
    <property type="match status" value="1"/>
</dbReference>
<evidence type="ECO:0000256" key="2">
    <source>
        <dbReference type="SAM" id="Coils"/>
    </source>
</evidence>
<evidence type="ECO:0000256" key="1">
    <source>
        <dbReference type="ARBA" id="ARBA00008164"/>
    </source>
</evidence>
<dbReference type="RefSeq" id="XP_016976181.1">
    <property type="nucleotide sequence ID" value="XM_017120692.1"/>
</dbReference>
<dbReference type="Gene3D" id="3.30.479.30">
    <property type="entry name" value="Band 7 domain"/>
    <property type="match status" value="1"/>
</dbReference>
<accession>A0A6P4ESP7</accession>
<proteinExistence type="inferred from homology"/>
<comment type="similarity">
    <text evidence="1">Belongs to the band 7/mec-2 family.</text>
</comment>
<dbReference type="InterPro" id="IPR001972">
    <property type="entry name" value="Stomatin_HflK_fam"/>
</dbReference>
<reference evidence="5" key="1">
    <citation type="journal article" date="2021" name="Elife">
        <title>Highly contiguous assemblies of 101 drosophilid genomes.</title>
        <authorList>
            <person name="Kim B.Y."/>
            <person name="Wang J.R."/>
            <person name="Miller D.E."/>
            <person name="Barmina O."/>
            <person name="Delaney E."/>
            <person name="Thompson A."/>
            <person name="Comeault A.A."/>
            <person name="Peede D."/>
            <person name="D'Agostino E.R."/>
            <person name="Pelaez J."/>
            <person name="Aguilar J.M."/>
            <person name="Haji D."/>
            <person name="Matsunaga T."/>
            <person name="Armstrong E.E."/>
            <person name="Zych M."/>
            <person name="Ogawa Y."/>
            <person name="Stamenkovic-Radak M."/>
            <person name="Jelic M."/>
            <person name="Veselinovic M.S."/>
            <person name="Tanaskovic M."/>
            <person name="Eric P."/>
            <person name="Gao J.J."/>
            <person name="Katoh T.K."/>
            <person name="Toda M.J."/>
            <person name="Watabe H."/>
            <person name="Watada M."/>
            <person name="Davis J.S."/>
            <person name="Moyle L.C."/>
            <person name="Manoli G."/>
            <person name="Bertolini E."/>
            <person name="Kostal V."/>
            <person name="Hawley R.S."/>
            <person name="Takahashi A."/>
            <person name="Jones C.D."/>
            <person name="Price D.K."/>
            <person name="Whiteman N."/>
            <person name="Kopp A."/>
            <person name="Matute D.R."/>
            <person name="Petrov D.A."/>
        </authorList>
    </citation>
    <scope>NUCLEOTIDE SEQUENCE [LARGE SCALE GENOMIC DNA]</scope>
</reference>
<dbReference type="FunFam" id="3.30.479.30:FF:000004">
    <property type="entry name" value="Putative membrane protease family, stomatin"/>
    <property type="match status" value="1"/>
</dbReference>
<dbReference type="InterPro" id="IPR001107">
    <property type="entry name" value="Band_7"/>
</dbReference>
<feature type="domain" description="Band 7" evidence="3">
    <location>
        <begin position="2"/>
        <end position="155"/>
    </location>
</feature>
<reference evidence="6" key="2">
    <citation type="submission" date="2025-04" db="UniProtKB">
        <authorList>
            <consortium name="RefSeq"/>
        </authorList>
    </citation>
    <scope>IDENTIFICATION</scope>
</reference>
<dbReference type="OrthoDB" id="2105077at2759"/>
<feature type="coiled-coil region" evidence="2">
    <location>
        <begin position="151"/>
        <end position="178"/>
    </location>
</feature>
<dbReference type="GO" id="GO:0009898">
    <property type="term" value="C:cytoplasmic side of plasma membrane"/>
    <property type="evidence" value="ECO:0007669"/>
    <property type="project" value="UniProtKB-ARBA"/>
</dbReference>
<dbReference type="SUPFAM" id="SSF117892">
    <property type="entry name" value="Band 7/SPFH domain"/>
    <property type="match status" value="1"/>
</dbReference>
<protein>
    <submittedName>
        <fullName evidence="6">Stomatin-4 isoform X2</fullName>
    </submittedName>
</protein>
<dbReference type="SMART" id="SM00244">
    <property type="entry name" value="PHB"/>
    <property type="match status" value="1"/>
</dbReference>
<reference evidence="4" key="3">
    <citation type="submission" date="2025-05" db="UniProtKB">
        <authorList>
            <consortium name="EnsemblMetazoa"/>
        </authorList>
    </citation>
    <scope>IDENTIFICATION</scope>
</reference>
<dbReference type="PRINTS" id="PR00721">
    <property type="entry name" value="STOMATIN"/>
</dbReference>
<dbReference type="PANTHER" id="PTHR10264">
    <property type="entry name" value="BAND 7 PROTEIN-RELATED"/>
    <property type="match status" value="1"/>
</dbReference>
<evidence type="ECO:0000259" key="3">
    <source>
        <dbReference type="SMART" id="SM00244"/>
    </source>
</evidence>
<dbReference type="PANTHER" id="PTHR10264:SF19">
    <property type="entry name" value="AT06885P-RELATED"/>
    <property type="match status" value="1"/>
</dbReference>
<name>A0A6P4ESP7_DRORH</name>
<dbReference type="Gene3D" id="6.10.250.2090">
    <property type="match status" value="1"/>
</dbReference>
<dbReference type="InterPro" id="IPR043202">
    <property type="entry name" value="Band-7_stomatin-like"/>
</dbReference>
<dbReference type="AlphaFoldDB" id="A0A6P4ESP7"/>
<evidence type="ECO:0000313" key="6">
    <source>
        <dbReference type="RefSeq" id="XP_016976181.1"/>
    </source>
</evidence>
<evidence type="ECO:0000313" key="4">
    <source>
        <dbReference type="EnsemblMetazoa" id="XP_016976181.1"/>
    </source>
</evidence>
<gene>
    <name evidence="6" type="primary">LOC108042431</name>
    <name evidence="4" type="synonym">108042431</name>
</gene>
<dbReference type="Proteomes" id="UP001652680">
    <property type="component" value="Unassembled WGS sequence"/>
</dbReference>
<evidence type="ECO:0000313" key="5">
    <source>
        <dbReference type="Proteomes" id="UP001652680"/>
    </source>
</evidence>
<dbReference type="EnsemblMetazoa" id="XM_017120692.2">
    <property type="protein sequence ID" value="XP_016976181.1"/>
    <property type="gene ID" value="LOC108042431"/>
</dbReference>
<keyword evidence="5" id="KW-1185">Reference proteome</keyword>
<organism evidence="6">
    <name type="scientific">Drosophila rhopaloa</name>
    <name type="common">Fruit fly</name>
    <dbReference type="NCBI Taxonomy" id="1041015"/>
    <lineage>
        <taxon>Eukaryota</taxon>
        <taxon>Metazoa</taxon>
        <taxon>Ecdysozoa</taxon>
        <taxon>Arthropoda</taxon>
        <taxon>Hexapoda</taxon>
        <taxon>Insecta</taxon>
        <taxon>Pterygota</taxon>
        <taxon>Neoptera</taxon>
        <taxon>Endopterygota</taxon>
        <taxon>Diptera</taxon>
        <taxon>Brachycera</taxon>
        <taxon>Muscomorpha</taxon>
        <taxon>Ephydroidea</taxon>
        <taxon>Drosophilidae</taxon>
        <taxon>Drosophila</taxon>
        <taxon>Sophophora</taxon>
    </lineage>
</organism>